<evidence type="ECO:0000313" key="2">
    <source>
        <dbReference type="EMBL" id="QEP34116.1"/>
    </source>
</evidence>
<evidence type="ECO:0000313" key="3">
    <source>
        <dbReference type="Proteomes" id="UP000322726"/>
    </source>
</evidence>
<evidence type="ECO:0000256" key="1">
    <source>
        <dbReference type="SAM" id="MobiDB-lite"/>
    </source>
</evidence>
<accession>A0A5C2HAC6</accession>
<gene>
    <name evidence="2" type="ORF">APAC_0988</name>
</gene>
<keyword evidence="3" id="KW-1185">Reference proteome</keyword>
<feature type="region of interest" description="Disordered" evidence="1">
    <location>
        <begin position="13"/>
        <end position="33"/>
    </location>
</feature>
<dbReference type="RefSeq" id="WP_130233071.1">
    <property type="nucleotide sequence ID" value="NZ_BMEF01000034.1"/>
</dbReference>
<dbReference type="AlphaFoldDB" id="A0A5C2HAC6"/>
<reference evidence="2 3" key="2">
    <citation type="submission" date="2019-09" db="EMBL/GenBank/DDBJ databases">
        <title>Complete genome sequencing of four Arcobacter species reveals a diverse suite of mobile elements.</title>
        <authorList>
            <person name="Miller W.G."/>
            <person name="Yee E."/>
            <person name="Bono J.L."/>
        </authorList>
    </citation>
    <scope>NUCLEOTIDE SEQUENCE [LARGE SCALE GENOMIC DNA]</scope>
    <source>
        <strain evidence="2 3">LMG 26638</strain>
    </source>
</reference>
<organism evidence="2 3">
    <name type="scientific">Malaciobacter pacificus</name>
    <dbReference type="NCBI Taxonomy" id="1080223"/>
    <lineage>
        <taxon>Bacteria</taxon>
        <taxon>Pseudomonadati</taxon>
        <taxon>Campylobacterota</taxon>
        <taxon>Epsilonproteobacteria</taxon>
        <taxon>Campylobacterales</taxon>
        <taxon>Arcobacteraceae</taxon>
        <taxon>Malaciobacter</taxon>
    </lineage>
</organism>
<reference evidence="2 3" key="3">
    <citation type="submission" date="2019-09" db="EMBL/GenBank/DDBJ databases">
        <title>Taxonomic note: a critical rebuttal of the proposed division of the genus Arcobacter into six genera, emended descriptions of Arcobacter anaerophilus and the genus Arcobacter, and an assessment of genus-level boundaries for Epsilonproteobacteria using in silico genomic comparator tools.</title>
        <authorList>
            <person name="On S.L.W."/>
            <person name="Miller W.G."/>
            <person name="Biggs P."/>
            <person name="Cornelius A."/>
            <person name="Vandamme P."/>
        </authorList>
    </citation>
    <scope>NUCLEOTIDE SEQUENCE [LARGE SCALE GENOMIC DNA]</scope>
    <source>
        <strain evidence="2 3">LMG 26638</strain>
    </source>
</reference>
<dbReference type="OrthoDB" id="49105at2"/>
<dbReference type="EMBL" id="CP035928">
    <property type="protein sequence ID" value="QEP34116.1"/>
    <property type="molecule type" value="Genomic_DNA"/>
</dbReference>
<name>A0A5C2HAC6_9BACT</name>
<proteinExistence type="predicted"/>
<dbReference type="KEGG" id="apai:APAC_0988"/>
<reference evidence="3" key="1">
    <citation type="submission" date="2019-09" db="EMBL/GenBank/DDBJ databases">
        <title>Complete genome sequencing of four Arcobacter species reveals a diverse suite of mobile elements.</title>
        <authorList>
            <person name="On S.L.W."/>
            <person name="Miller W.G."/>
            <person name="Biggs P."/>
            <person name="Cornelius A."/>
            <person name="Vandamme P."/>
        </authorList>
    </citation>
    <scope>NUCLEOTIDE SEQUENCE [LARGE SCALE GENOMIC DNA]</scope>
    <source>
        <strain evidence="3">LMG 26638</strain>
    </source>
</reference>
<sequence length="205" mass="22400">MQVNNSVNQALNLFKQNDSSTNESKTSKESVENLEDTFNESAVKVSLSMNAQVILFSMNTASSMKENTIAQGAASFKISDEQQEVLDFLSGKSVNDGEMSLENIGYEGKPILELTPQEAQDLVSEDGFFGVEQTSNRVANFVFSFAGDDLELLQKGKEGIIQGFQEAEKLFGGKLPEISYETQNRTLALLDEKISSLGGDISQES</sequence>
<dbReference type="Proteomes" id="UP000322726">
    <property type="component" value="Chromosome"/>
</dbReference>
<protein>
    <submittedName>
        <fullName evidence="2">Uncharacterized protein</fullName>
    </submittedName>
</protein>